<evidence type="ECO:0000256" key="1">
    <source>
        <dbReference type="SAM" id="MobiDB-lite"/>
    </source>
</evidence>
<feature type="transmembrane region" description="Helical" evidence="2">
    <location>
        <begin position="194"/>
        <end position="216"/>
    </location>
</feature>
<feature type="transmembrane region" description="Helical" evidence="2">
    <location>
        <begin position="154"/>
        <end position="173"/>
    </location>
</feature>
<protein>
    <submittedName>
        <fullName evidence="3">Uncharacterized membrane-anchored protein</fullName>
    </submittedName>
</protein>
<dbReference type="STRING" id="120956.SAMN05421791_104218"/>
<dbReference type="EMBL" id="FNCK01000004">
    <property type="protein sequence ID" value="SDG28237.1"/>
    <property type="molecule type" value="Genomic_DNA"/>
</dbReference>
<keyword evidence="4" id="KW-1185">Reference proteome</keyword>
<organism evidence="3 4">
    <name type="scientific">Facklamia miroungae</name>
    <dbReference type="NCBI Taxonomy" id="120956"/>
    <lineage>
        <taxon>Bacteria</taxon>
        <taxon>Bacillati</taxon>
        <taxon>Bacillota</taxon>
        <taxon>Bacilli</taxon>
        <taxon>Lactobacillales</taxon>
        <taxon>Aerococcaceae</taxon>
        <taxon>Facklamia</taxon>
    </lineage>
</organism>
<dbReference type="AlphaFoldDB" id="A0A1G7SYU8"/>
<feature type="transmembrane region" description="Helical" evidence="2">
    <location>
        <begin position="123"/>
        <end position="142"/>
    </location>
</feature>
<dbReference type="SUPFAM" id="SSF158560">
    <property type="entry name" value="BH3980-like"/>
    <property type="match status" value="1"/>
</dbReference>
<dbReference type="Pfam" id="PF06570">
    <property type="entry name" value="DUF1129"/>
    <property type="match status" value="1"/>
</dbReference>
<evidence type="ECO:0000256" key="2">
    <source>
        <dbReference type="SAM" id="Phobius"/>
    </source>
</evidence>
<reference evidence="3 4" key="1">
    <citation type="submission" date="2016-10" db="EMBL/GenBank/DDBJ databases">
        <authorList>
            <person name="de Groot N.N."/>
        </authorList>
    </citation>
    <scope>NUCLEOTIDE SEQUENCE [LARGE SCALE GENOMIC DNA]</scope>
    <source>
        <strain evidence="3 4">ATCC BAA-466</strain>
    </source>
</reference>
<feature type="region of interest" description="Disordered" evidence="1">
    <location>
        <begin position="1"/>
        <end position="32"/>
    </location>
</feature>
<gene>
    <name evidence="3" type="ORF">SAMN05421791_104218</name>
</gene>
<evidence type="ECO:0000313" key="4">
    <source>
        <dbReference type="Proteomes" id="UP000199708"/>
    </source>
</evidence>
<feature type="compositionally biased region" description="Basic and acidic residues" evidence="1">
    <location>
        <begin position="1"/>
        <end position="23"/>
    </location>
</feature>
<sequence length="254" mass="28280">MKDKQEEKILTKVQEVEREEHQDSLPSEESSILTGVPQEKVDQLTKRNLKFLLDIDRQLRASHVSQSNCQAVYLEMVDTLLEGQKDGHTAKHIYGTPSETSQIIINKAVKEEENLEKSPDWQIAVDGGLMLGAIFTLITGIFGLTGSSSVQDNFYMGIITVILNYAIGGYAMMKTAKVLPNLDAPKGQKGYGRYFMVSTVAMMAWIGLIMLSQAFIPPVINPILPPIGYIILGVITLALRYYLKNKWKIVGGLF</sequence>
<feature type="transmembrane region" description="Helical" evidence="2">
    <location>
        <begin position="222"/>
        <end position="243"/>
    </location>
</feature>
<name>A0A1G7SYU8_9LACT</name>
<proteinExistence type="predicted"/>
<dbReference type="OrthoDB" id="2360056at2"/>
<dbReference type="InterPro" id="IPR009214">
    <property type="entry name" value="DUF1129"/>
</dbReference>
<keyword evidence="2" id="KW-1133">Transmembrane helix</keyword>
<dbReference type="RefSeq" id="WP_090289885.1">
    <property type="nucleotide sequence ID" value="NZ_FNCK01000004.1"/>
</dbReference>
<dbReference type="Proteomes" id="UP000199708">
    <property type="component" value="Unassembled WGS sequence"/>
</dbReference>
<accession>A0A1G7SYU8</accession>
<keyword evidence="2" id="KW-0472">Membrane</keyword>
<keyword evidence="2" id="KW-0812">Transmembrane</keyword>
<evidence type="ECO:0000313" key="3">
    <source>
        <dbReference type="EMBL" id="SDG28237.1"/>
    </source>
</evidence>
<dbReference type="PIRSF" id="PIRSF033111">
    <property type="entry name" value="UCP033111"/>
    <property type="match status" value="1"/>
</dbReference>